<dbReference type="RefSeq" id="WP_157068889.1">
    <property type="nucleotide sequence ID" value="NZ_CP011125.1"/>
</dbReference>
<organism evidence="1 2">
    <name type="scientific">Sandaracinus amylolyticus</name>
    <dbReference type="NCBI Taxonomy" id="927083"/>
    <lineage>
        <taxon>Bacteria</taxon>
        <taxon>Pseudomonadati</taxon>
        <taxon>Myxococcota</taxon>
        <taxon>Polyangia</taxon>
        <taxon>Polyangiales</taxon>
        <taxon>Sandaracinaceae</taxon>
        <taxon>Sandaracinus</taxon>
    </lineage>
</organism>
<dbReference type="Proteomes" id="UP000034883">
    <property type="component" value="Chromosome"/>
</dbReference>
<protein>
    <submittedName>
        <fullName evidence="1">Branched-chain amino acid ABC transporter, amino acid-binding protein</fullName>
    </submittedName>
</protein>
<dbReference type="SUPFAM" id="SSF53822">
    <property type="entry name" value="Periplasmic binding protein-like I"/>
    <property type="match status" value="1"/>
</dbReference>
<dbReference type="InterPro" id="IPR028082">
    <property type="entry name" value="Peripla_BP_I"/>
</dbReference>
<dbReference type="PANTHER" id="PTHR30483">
    <property type="entry name" value="LEUCINE-SPECIFIC-BINDING PROTEIN"/>
    <property type="match status" value="1"/>
</dbReference>
<accession>A0A0F6YH83</accession>
<gene>
    <name evidence="1" type="ORF">DB32_001896</name>
</gene>
<dbReference type="PANTHER" id="PTHR30483:SF6">
    <property type="entry name" value="PERIPLASMIC BINDING PROTEIN OF ABC TRANSPORTER FOR NATURAL AMINO ACIDS"/>
    <property type="match status" value="1"/>
</dbReference>
<dbReference type="InterPro" id="IPR051010">
    <property type="entry name" value="BCAA_transport"/>
</dbReference>
<dbReference type="AlphaFoldDB" id="A0A0F6YH83"/>
<evidence type="ECO:0000313" key="2">
    <source>
        <dbReference type="Proteomes" id="UP000034883"/>
    </source>
</evidence>
<sequence>MRSSTIAVVVVALALGCAPDDATRAGPNVVTIGAVIDQTGSNARPQWRDAAELAIAHANRGLELAGGHRDLRFELRFSDSSGVPRVAMDRALAMTRDHAVAGLITDTTEDVLAIAGTQYDPEVDDVGVPIVCMACTSPELGDPIAADPDFVRQQAMRDRDHWVWRTAADSDPEAVALLHAARALGDRGDTNGDGVWKVAFYVVDDEFGNGFFEGIQRARDRSYPLIDPTGDFIRGGLRLEIVRHAPDIDANTHRWDADLAALTDDRNEEPEVNPGVSRPGEPLPDFVIDGEPDAIVEITFPLFAASITRAYVQAGDEVRAMPFLHHHNWRHETTLVRLVGFDTDGQEGVSHAVLDNCQTSGRTFAESMRDEVGHEAGIWDAQTYDAAMALMLATLIAIEETDPATNAQVEGTAVRDALARVSSGDAAATTIVAGPEGFAEAVRAIRDGTPIEYEGASGPVDFDAAGDVRNNFVHYRVEGARFVDQRTFGCVADPEGCAVVEGACGL</sequence>
<dbReference type="EMBL" id="CP011125">
    <property type="protein sequence ID" value="AKF04747.1"/>
    <property type="molecule type" value="Genomic_DNA"/>
</dbReference>
<dbReference type="PROSITE" id="PS51257">
    <property type="entry name" value="PROKAR_LIPOPROTEIN"/>
    <property type="match status" value="1"/>
</dbReference>
<dbReference type="Gene3D" id="3.40.50.2300">
    <property type="match status" value="2"/>
</dbReference>
<proteinExistence type="predicted"/>
<reference evidence="1 2" key="1">
    <citation type="submission" date="2015-03" db="EMBL/GenBank/DDBJ databases">
        <title>Genome assembly of Sandaracinus amylolyticus DSM 53668.</title>
        <authorList>
            <person name="Sharma G."/>
            <person name="Subramanian S."/>
        </authorList>
    </citation>
    <scope>NUCLEOTIDE SEQUENCE [LARGE SCALE GENOMIC DNA]</scope>
    <source>
        <strain evidence="1 2">DSM 53668</strain>
    </source>
</reference>
<dbReference type="KEGG" id="samy:DB32_001896"/>
<keyword evidence="2" id="KW-1185">Reference proteome</keyword>
<dbReference type="OrthoDB" id="7337537at2"/>
<dbReference type="STRING" id="927083.DB32_001896"/>
<evidence type="ECO:0000313" key="1">
    <source>
        <dbReference type="EMBL" id="AKF04747.1"/>
    </source>
</evidence>
<name>A0A0F6YH83_9BACT</name>